<dbReference type="InterPro" id="IPR032675">
    <property type="entry name" value="LRR_dom_sf"/>
</dbReference>
<evidence type="ECO:0000313" key="2">
    <source>
        <dbReference type="Proteomes" id="UP000000305"/>
    </source>
</evidence>
<dbReference type="AlphaFoldDB" id="E9HMC4"/>
<evidence type="ECO:0000313" key="1">
    <source>
        <dbReference type="EMBL" id="EFX67119.1"/>
    </source>
</evidence>
<gene>
    <name evidence="1" type="ORF">DAPPUDRAFT_302225</name>
</gene>
<name>E9HMC4_DAPPU</name>
<reference evidence="1 2" key="1">
    <citation type="journal article" date="2011" name="Science">
        <title>The ecoresponsive genome of Daphnia pulex.</title>
        <authorList>
            <person name="Colbourne J.K."/>
            <person name="Pfrender M.E."/>
            <person name="Gilbert D."/>
            <person name="Thomas W.K."/>
            <person name="Tucker A."/>
            <person name="Oakley T.H."/>
            <person name="Tokishita S."/>
            <person name="Aerts A."/>
            <person name="Arnold G.J."/>
            <person name="Basu M.K."/>
            <person name="Bauer D.J."/>
            <person name="Caceres C.E."/>
            <person name="Carmel L."/>
            <person name="Casola C."/>
            <person name="Choi J.H."/>
            <person name="Detter J.C."/>
            <person name="Dong Q."/>
            <person name="Dusheyko S."/>
            <person name="Eads B.D."/>
            <person name="Frohlich T."/>
            <person name="Geiler-Samerotte K.A."/>
            <person name="Gerlach D."/>
            <person name="Hatcher P."/>
            <person name="Jogdeo S."/>
            <person name="Krijgsveld J."/>
            <person name="Kriventseva E.V."/>
            <person name="Kultz D."/>
            <person name="Laforsch C."/>
            <person name="Lindquist E."/>
            <person name="Lopez J."/>
            <person name="Manak J.R."/>
            <person name="Muller J."/>
            <person name="Pangilinan J."/>
            <person name="Patwardhan R.P."/>
            <person name="Pitluck S."/>
            <person name="Pritham E.J."/>
            <person name="Rechtsteiner A."/>
            <person name="Rho M."/>
            <person name="Rogozin I.B."/>
            <person name="Sakarya O."/>
            <person name="Salamov A."/>
            <person name="Schaack S."/>
            <person name="Shapiro H."/>
            <person name="Shiga Y."/>
            <person name="Skalitzky C."/>
            <person name="Smith Z."/>
            <person name="Souvorov A."/>
            <person name="Sung W."/>
            <person name="Tang Z."/>
            <person name="Tsuchiya D."/>
            <person name="Tu H."/>
            <person name="Vos H."/>
            <person name="Wang M."/>
            <person name="Wolf Y.I."/>
            <person name="Yamagata H."/>
            <person name="Yamada T."/>
            <person name="Ye Y."/>
            <person name="Shaw J.R."/>
            <person name="Andrews J."/>
            <person name="Crease T.J."/>
            <person name="Tang H."/>
            <person name="Lucas S.M."/>
            <person name="Robertson H.M."/>
            <person name="Bork P."/>
            <person name="Koonin E.V."/>
            <person name="Zdobnov E.M."/>
            <person name="Grigoriev I.V."/>
            <person name="Lynch M."/>
            <person name="Boore J.L."/>
        </authorList>
    </citation>
    <scope>NUCLEOTIDE SEQUENCE [LARGE SCALE GENOMIC DNA]</scope>
</reference>
<dbReference type="Gene3D" id="3.80.10.10">
    <property type="entry name" value="Ribonuclease Inhibitor"/>
    <property type="match status" value="2"/>
</dbReference>
<dbReference type="InParanoid" id="E9HMC4"/>
<dbReference type="Proteomes" id="UP000000305">
    <property type="component" value="Unassembled WGS sequence"/>
</dbReference>
<organism evidence="1 2">
    <name type="scientific">Daphnia pulex</name>
    <name type="common">Water flea</name>
    <dbReference type="NCBI Taxonomy" id="6669"/>
    <lineage>
        <taxon>Eukaryota</taxon>
        <taxon>Metazoa</taxon>
        <taxon>Ecdysozoa</taxon>
        <taxon>Arthropoda</taxon>
        <taxon>Crustacea</taxon>
        <taxon>Branchiopoda</taxon>
        <taxon>Diplostraca</taxon>
        <taxon>Cladocera</taxon>
        <taxon>Anomopoda</taxon>
        <taxon>Daphniidae</taxon>
        <taxon>Daphnia</taxon>
    </lineage>
</organism>
<dbReference type="SUPFAM" id="SSF52047">
    <property type="entry name" value="RNI-like"/>
    <property type="match status" value="1"/>
</dbReference>
<dbReference type="HOGENOM" id="CLU_500850_0_0_1"/>
<proteinExistence type="predicted"/>
<protein>
    <submittedName>
        <fullName evidence="1">Uncharacterized protein</fullName>
    </submittedName>
</protein>
<dbReference type="KEGG" id="dpx:DAPPUDRAFT_302225"/>
<sequence length="544" mass="62517">MSHCFWLPETSLLNGCFSPELNNLTELNVLDTELSLVSVMMHVMPKCQGLTKLSVNIVEPTWKAFHNKIQDLADTYTDNFKKITDLKLCVSSSSPFIWILLFNVLGWCRDCVQLQIELFKPKTVRRGSPCECHESKTAIQLAKENLYKGMEWMISLKGLCVLANQPDRCFDDFCRWLLHEINPPTLEKLWIPSVQLSSPPSTFVPEPPLRFLNLGRSDYQFDFASNVFTQVTHLAGIRVQSDLVLPQLRFLRGNFISSSVLDQFCRNHPQLEHLHFNDNYDCIASSQEKRIKFQCQWALAHLRTLIFANTPHSDILSKFMQSCSKLEELHIGQLTSNIFLAQEPVHDAYRSISKQTHLRKLTLSGLEFTSGSFLQQVLGSCQKLERLHVAGQFEESDAFLSDLLNYLPLTKNLRDLRIQKAIISESLLMDMIHSIGCCSTLERLMIYQEEFGIVSSPFQLILPDCIKNLVANRLTRLVAFCFIYPVYSETEVDISLALKDVSSSRPSFWFYVDHNDLPRARFPRVHLDEIVDPFQYIDSFPVFG</sequence>
<dbReference type="OrthoDB" id="6342981at2759"/>
<keyword evidence="2" id="KW-1185">Reference proteome</keyword>
<dbReference type="EMBL" id="GL732685">
    <property type="protein sequence ID" value="EFX67119.1"/>
    <property type="molecule type" value="Genomic_DNA"/>
</dbReference>
<accession>E9HMC4</accession>